<name>A0A1S8D9S9_9PROT</name>
<feature type="transmembrane region" description="Helical" evidence="1">
    <location>
        <begin position="6"/>
        <end position="27"/>
    </location>
</feature>
<dbReference type="RefSeq" id="WP_019460117.1">
    <property type="nucleotide sequence ID" value="NZ_AP031462.1"/>
</dbReference>
<dbReference type="OrthoDB" id="7279870at2"/>
<keyword evidence="3" id="KW-1185">Reference proteome</keyword>
<keyword evidence="1" id="KW-1133">Transmembrane helix</keyword>
<keyword evidence="1" id="KW-0812">Transmembrane</keyword>
<dbReference type="Pfam" id="PF20082">
    <property type="entry name" value="DUF6476"/>
    <property type="match status" value="1"/>
</dbReference>
<sequence>MRALKVLVIVMGVLIVAGTVGLIAVIVQRMSAATPSAQRIEGGLGQPAGTRIRGLAGAGDRVAVWVEGPQGERVLLLDPRSGRVLGELRPTE</sequence>
<dbReference type="Proteomes" id="UP000054844">
    <property type="component" value="Unassembled WGS sequence"/>
</dbReference>
<dbReference type="EMBL" id="LLWF02000006">
    <property type="protein sequence ID" value="ONH84567.1"/>
    <property type="molecule type" value="Genomic_DNA"/>
</dbReference>
<evidence type="ECO:0000313" key="3">
    <source>
        <dbReference type="Proteomes" id="UP000054844"/>
    </source>
</evidence>
<dbReference type="GeneID" id="99634614"/>
<evidence type="ECO:0000313" key="2">
    <source>
        <dbReference type="EMBL" id="ONH84567.1"/>
    </source>
</evidence>
<gene>
    <name evidence="2" type="ORF">APZ41_003935</name>
</gene>
<accession>A0A1S8D9S9</accession>
<reference evidence="2" key="1">
    <citation type="submission" date="2016-12" db="EMBL/GenBank/DDBJ databases">
        <title>Draft genome sequence of Roseomonas mucosa strain AU37, isolated from a peripheral intravenous catheter.</title>
        <authorList>
            <person name="Choudhury M.A."/>
            <person name="Sidjabat H.E."/>
            <person name="Wailan A.M."/>
            <person name="Zhang L."/>
            <person name="Marsh N.M."/>
            <person name="Rickard C.M."/>
            <person name="Davies M."/>
            <person name="Mcmillan D.J."/>
        </authorList>
    </citation>
    <scope>NUCLEOTIDE SEQUENCE [LARGE SCALE GENOMIC DNA]</scope>
    <source>
        <strain evidence="2">AU37</strain>
    </source>
</reference>
<organism evidence="2 3">
    <name type="scientific">Roseomonas mucosa</name>
    <dbReference type="NCBI Taxonomy" id="207340"/>
    <lineage>
        <taxon>Bacteria</taxon>
        <taxon>Pseudomonadati</taxon>
        <taxon>Pseudomonadota</taxon>
        <taxon>Alphaproteobacteria</taxon>
        <taxon>Acetobacterales</taxon>
        <taxon>Roseomonadaceae</taxon>
        <taxon>Roseomonas</taxon>
    </lineage>
</organism>
<proteinExistence type="predicted"/>
<protein>
    <submittedName>
        <fullName evidence="2">Uncharacterized protein</fullName>
    </submittedName>
</protein>
<keyword evidence="1" id="KW-0472">Membrane</keyword>
<evidence type="ECO:0000256" key="1">
    <source>
        <dbReference type="SAM" id="Phobius"/>
    </source>
</evidence>
<dbReference type="InterPro" id="IPR045519">
    <property type="entry name" value="DUF6476"/>
</dbReference>
<dbReference type="AlphaFoldDB" id="A0A1S8D9S9"/>
<comment type="caution">
    <text evidence="2">The sequence shown here is derived from an EMBL/GenBank/DDBJ whole genome shotgun (WGS) entry which is preliminary data.</text>
</comment>